<dbReference type="Proteomes" id="UP001431783">
    <property type="component" value="Unassembled WGS sequence"/>
</dbReference>
<name>A0AAW1VBI2_9CUCU</name>
<reference evidence="2 3" key="1">
    <citation type="submission" date="2023-03" db="EMBL/GenBank/DDBJ databases">
        <title>Genome insight into feeding habits of ladybird beetles.</title>
        <authorList>
            <person name="Li H.-S."/>
            <person name="Huang Y.-H."/>
            <person name="Pang H."/>
        </authorList>
    </citation>
    <scope>NUCLEOTIDE SEQUENCE [LARGE SCALE GENOMIC DNA]</scope>
    <source>
        <strain evidence="2">SYSU_2023b</strain>
        <tissue evidence="2">Whole body</tissue>
    </source>
</reference>
<organism evidence="2 3">
    <name type="scientific">Henosepilachna vigintioctopunctata</name>
    <dbReference type="NCBI Taxonomy" id="420089"/>
    <lineage>
        <taxon>Eukaryota</taxon>
        <taxon>Metazoa</taxon>
        <taxon>Ecdysozoa</taxon>
        <taxon>Arthropoda</taxon>
        <taxon>Hexapoda</taxon>
        <taxon>Insecta</taxon>
        <taxon>Pterygota</taxon>
        <taxon>Neoptera</taxon>
        <taxon>Endopterygota</taxon>
        <taxon>Coleoptera</taxon>
        <taxon>Polyphaga</taxon>
        <taxon>Cucujiformia</taxon>
        <taxon>Coccinelloidea</taxon>
        <taxon>Coccinellidae</taxon>
        <taxon>Epilachninae</taxon>
        <taxon>Epilachnini</taxon>
        <taxon>Henosepilachna</taxon>
    </lineage>
</organism>
<comment type="caution">
    <text evidence="2">The sequence shown here is derived from an EMBL/GenBank/DDBJ whole genome shotgun (WGS) entry which is preliminary data.</text>
</comment>
<protein>
    <submittedName>
        <fullName evidence="2">Uncharacterized protein</fullName>
    </submittedName>
</protein>
<feature type="compositionally biased region" description="Polar residues" evidence="1">
    <location>
        <begin position="1"/>
        <end position="16"/>
    </location>
</feature>
<feature type="compositionally biased region" description="Basic residues" evidence="1">
    <location>
        <begin position="137"/>
        <end position="150"/>
    </location>
</feature>
<gene>
    <name evidence="2" type="ORF">WA026_010551</name>
</gene>
<evidence type="ECO:0000313" key="2">
    <source>
        <dbReference type="EMBL" id="KAK9890469.1"/>
    </source>
</evidence>
<sequence>MELNETYTVSETSDYTETYKESSDDSDEVEEIYVTASSTHYPKTTSDSSFNFDKFDLQNALSTSTSEIPSDISAPRIETKQYLVRREPSNEKQNIVENSKPQKILVKIKKLPRKWIQRDNSTSSECTRSSSRNKFNIVRRRATKERRKSISRNDDSETSYPDSESDGDYVDWDSVESSESTDTIDEFSESLLDIKVDGFGSTIEHDIVATKYGLPYDIIICPCNALGITQFSLNKSNTEDKNIPITKNCYNFEDRYGKISRRALRKWANSRRTEEFRKASSVYDIFIKKMDTRIEKILNRAECAMKLFYPYCWILLVEKYQMDLEDNDEYQEMRSKKAVISSCRRILREQEIFARHYRVRMVDFGRNIKFGKRTKDLDRNFKMGCTFLKKEYPSLFVHLIKKYRFSKLVVKRMAIERNRLKFIKKWRSPEELEIMEADIRASRQKHHLY</sequence>
<proteinExistence type="predicted"/>
<feature type="region of interest" description="Disordered" evidence="1">
    <location>
        <begin position="1"/>
        <end position="28"/>
    </location>
</feature>
<evidence type="ECO:0000256" key="1">
    <source>
        <dbReference type="SAM" id="MobiDB-lite"/>
    </source>
</evidence>
<feature type="compositionally biased region" description="Low complexity" evidence="1">
    <location>
        <begin position="121"/>
        <end position="132"/>
    </location>
</feature>
<evidence type="ECO:0000313" key="3">
    <source>
        <dbReference type="Proteomes" id="UP001431783"/>
    </source>
</evidence>
<feature type="compositionally biased region" description="Acidic residues" evidence="1">
    <location>
        <begin position="163"/>
        <end position="175"/>
    </location>
</feature>
<dbReference type="AlphaFoldDB" id="A0AAW1VBI2"/>
<keyword evidence="3" id="KW-1185">Reference proteome</keyword>
<feature type="region of interest" description="Disordered" evidence="1">
    <location>
        <begin position="119"/>
        <end position="175"/>
    </location>
</feature>
<dbReference type="EMBL" id="JARQZJ010000125">
    <property type="protein sequence ID" value="KAK9890469.1"/>
    <property type="molecule type" value="Genomic_DNA"/>
</dbReference>
<accession>A0AAW1VBI2</accession>